<dbReference type="Gene3D" id="3.10.310.70">
    <property type="match status" value="1"/>
</dbReference>
<dbReference type="PANTHER" id="PTHR22642:SF2">
    <property type="entry name" value="PROTEIN LONG AFTER FAR-RED 3"/>
    <property type="match status" value="1"/>
</dbReference>
<reference evidence="3 4" key="1">
    <citation type="submission" date="2016-06" db="EMBL/GenBank/DDBJ databases">
        <title>Evolution of pathogenesis and genome organization in the Tremellales.</title>
        <authorList>
            <person name="Cuomo C."/>
            <person name="Litvintseva A."/>
            <person name="Heitman J."/>
            <person name="Chen Y."/>
            <person name="Sun S."/>
            <person name="Springer D."/>
            <person name="Dromer F."/>
            <person name="Young S."/>
            <person name="Zeng Q."/>
            <person name="Chapman S."/>
            <person name="Gujja S."/>
            <person name="Saif S."/>
            <person name="Birren B."/>
        </authorList>
    </citation>
    <scope>NUCLEOTIDE SEQUENCE [LARGE SCALE GENOMIC DNA]</scope>
    <source>
        <strain evidence="3 4">ATCC 28783</strain>
    </source>
</reference>
<name>A0A4Q1BNY2_TREME</name>
<feature type="region of interest" description="Disordered" evidence="1">
    <location>
        <begin position="20"/>
        <end position="39"/>
    </location>
</feature>
<dbReference type="EMBL" id="SDIL01000029">
    <property type="protein sequence ID" value="RXK39578.1"/>
    <property type="molecule type" value="Genomic_DNA"/>
</dbReference>
<sequence>MAKPSDSGWHRELKATGVESTAHGSLAPKYKRHPPPLRRPTRGLNVSISLLILAVIVLLTQRKNNGAHFSVGGSKLPQEYVICTRGKNVYTVPEVGGVGATECLVIRDKEVVDTGGIARIRRKYENDAREDQTILSKSLPIYHLPMGYTITPGWTDAHCHPLMYGYYEQLPLRGSKTIQEVVNRVEEFVKTSGIPDSGWVEGMGWDQNLWPGGAFPTAADLNVSPLLRNVPISLARIDVHAEWVSQAVLDLMGPLPDHVEGGQIIRDAQGSPTGIFLDNAIDLVNTVKPKWSDTQRTTYLQRVTRDALSKGLTGLHDAQAFKDDVEFYRKMGEQGKLGLRFNLMVTCPEAASCGVDDFHMVDNAADGRLNIKAVKLFADGALGSGGAALLEDYSDQPGWKGFLLKPEEQWKPLIKRWYDHGWQVNVHAIGDRANKVVIDAMEYAIDLNTSSGKERRLRIEHAQIMRPEDLRRAVGLGIIGSYQPTHATSDMWYAEKRLGKERLKGAYAWKTYLNLGGRIALGSDFPVESIDPLKGFYAAVTRLSEEGDSPHGKGGWYPEERLSREETLRGMTIDAAYASFSNLTGSLTPGKRFDAVIWDDDLMSVDVDEMLGVRVKATIIDGEVVFGQLNLEKV</sequence>
<dbReference type="SUPFAM" id="SSF51556">
    <property type="entry name" value="Metallo-dependent hydrolases"/>
    <property type="match status" value="1"/>
</dbReference>
<dbReference type="Proteomes" id="UP000289152">
    <property type="component" value="Unassembled WGS sequence"/>
</dbReference>
<dbReference type="InterPro" id="IPR033932">
    <property type="entry name" value="YtcJ-like"/>
</dbReference>
<dbReference type="Pfam" id="PF07969">
    <property type="entry name" value="Amidohydro_3"/>
    <property type="match status" value="1"/>
</dbReference>
<keyword evidence="4" id="KW-1185">Reference proteome</keyword>
<comment type="caution">
    <text evidence="3">The sequence shown here is derived from an EMBL/GenBank/DDBJ whole genome shotgun (WGS) entry which is preliminary data.</text>
</comment>
<dbReference type="Gene3D" id="2.30.40.10">
    <property type="entry name" value="Urease, subunit C, domain 1"/>
    <property type="match status" value="1"/>
</dbReference>
<dbReference type="InterPro" id="IPR011059">
    <property type="entry name" value="Metal-dep_hydrolase_composite"/>
</dbReference>
<proteinExistence type="predicted"/>
<dbReference type="Gene3D" id="3.20.20.140">
    <property type="entry name" value="Metal-dependent hydrolases"/>
    <property type="match status" value="1"/>
</dbReference>
<evidence type="ECO:0000313" key="4">
    <source>
        <dbReference type="Proteomes" id="UP000289152"/>
    </source>
</evidence>
<dbReference type="InterPro" id="IPR013108">
    <property type="entry name" value="Amidohydro_3"/>
</dbReference>
<dbReference type="SUPFAM" id="SSF51338">
    <property type="entry name" value="Composite domain of metallo-dependent hydrolases"/>
    <property type="match status" value="1"/>
</dbReference>
<organism evidence="3 4">
    <name type="scientific">Tremella mesenterica</name>
    <name type="common">Jelly fungus</name>
    <dbReference type="NCBI Taxonomy" id="5217"/>
    <lineage>
        <taxon>Eukaryota</taxon>
        <taxon>Fungi</taxon>
        <taxon>Dikarya</taxon>
        <taxon>Basidiomycota</taxon>
        <taxon>Agaricomycotina</taxon>
        <taxon>Tremellomycetes</taxon>
        <taxon>Tremellales</taxon>
        <taxon>Tremellaceae</taxon>
        <taxon>Tremella</taxon>
    </lineage>
</organism>
<evidence type="ECO:0000256" key="1">
    <source>
        <dbReference type="SAM" id="MobiDB-lite"/>
    </source>
</evidence>
<evidence type="ECO:0000259" key="2">
    <source>
        <dbReference type="Pfam" id="PF07969"/>
    </source>
</evidence>
<dbReference type="GO" id="GO:0016810">
    <property type="term" value="F:hydrolase activity, acting on carbon-nitrogen (but not peptide) bonds"/>
    <property type="evidence" value="ECO:0007669"/>
    <property type="project" value="InterPro"/>
</dbReference>
<dbReference type="InterPro" id="IPR032466">
    <property type="entry name" value="Metal_Hydrolase"/>
</dbReference>
<dbReference type="OrthoDB" id="3501663at2759"/>
<dbReference type="PANTHER" id="PTHR22642">
    <property type="entry name" value="IMIDAZOLONEPROPIONASE"/>
    <property type="match status" value="1"/>
</dbReference>
<protein>
    <recommendedName>
        <fullName evidence="2">Amidohydrolase 3 domain-containing protein</fullName>
    </recommendedName>
</protein>
<dbReference type="CDD" id="cd01300">
    <property type="entry name" value="YtcJ_like"/>
    <property type="match status" value="1"/>
</dbReference>
<gene>
    <name evidence="3" type="ORF">M231_03080</name>
</gene>
<feature type="compositionally biased region" description="Basic residues" evidence="1">
    <location>
        <begin position="29"/>
        <end position="39"/>
    </location>
</feature>
<dbReference type="AlphaFoldDB" id="A0A4Q1BNY2"/>
<evidence type="ECO:0000313" key="3">
    <source>
        <dbReference type="EMBL" id="RXK39578.1"/>
    </source>
</evidence>
<dbReference type="VEuPathDB" id="FungiDB:TREMEDRAFT_13762"/>
<dbReference type="InParanoid" id="A0A4Q1BNY2"/>
<feature type="domain" description="Amidohydrolase 3" evidence="2">
    <location>
        <begin position="147"/>
        <end position="626"/>
    </location>
</feature>
<accession>A0A4Q1BNY2</accession>